<protein>
    <submittedName>
        <fullName evidence="1">Uncharacterized protein</fullName>
    </submittedName>
</protein>
<proteinExistence type="predicted"/>
<reference evidence="1 2" key="1">
    <citation type="journal article" date="2010" name="Appl. Microbiol. Biotechnol.">
        <title>Genotypic diversity in Oenococcus oeni by high-density microarray comparative genome hybridization and whole genome sequencing.</title>
        <authorList>
            <person name="Borneman A.R."/>
            <person name="Bartowsky E.J."/>
            <person name="McCarthy J."/>
            <person name="Chambers P.J."/>
        </authorList>
    </citation>
    <scope>NUCLEOTIDE SEQUENCE [LARGE SCALE GENOMIC DNA]</scope>
    <source>
        <strain evidence="1 2">AWRIB429</strain>
    </source>
</reference>
<dbReference type="Proteomes" id="UP000003075">
    <property type="component" value="Unassembled WGS sequence"/>
</dbReference>
<dbReference type="EMBL" id="ACSE01000028">
    <property type="protein sequence ID" value="EFD87953.1"/>
    <property type="molecule type" value="Genomic_DNA"/>
</dbReference>
<sequence>MDEEEDRLLPEIVSKAIKLPEVKVARKAFLAKIFNHLKSAELAQLVDQDPQSLYQTKYLIKIANRVVLNDTEKSTAFSFAAGFTV</sequence>
<dbReference type="RefSeq" id="WP_002819304.1">
    <property type="nucleotide sequence ID" value="NZ_ACSE01000028.1"/>
</dbReference>
<organism evidence="1 2">
    <name type="scientific">Oenococcus oeni AWRIB429</name>
    <dbReference type="NCBI Taxonomy" id="655225"/>
    <lineage>
        <taxon>Bacteria</taxon>
        <taxon>Bacillati</taxon>
        <taxon>Bacillota</taxon>
        <taxon>Bacilli</taxon>
        <taxon>Lactobacillales</taxon>
        <taxon>Lactobacillaceae</taxon>
        <taxon>Oenococcus</taxon>
    </lineage>
</organism>
<name>D3LAZ8_OENOE</name>
<evidence type="ECO:0000313" key="2">
    <source>
        <dbReference type="Proteomes" id="UP000003075"/>
    </source>
</evidence>
<accession>D3LAZ8</accession>
<evidence type="ECO:0000313" key="1">
    <source>
        <dbReference type="EMBL" id="EFD87953.1"/>
    </source>
</evidence>
<comment type="caution">
    <text evidence="1">The sequence shown here is derived from an EMBL/GenBank/DDBJ whole genome shotgun (WGS) entry which is preliminary data.</text>
</comment>
<gene>
    <name evidence="1" type="ORF">AWRIB429_1528</name>
</gene>
<dbReference type="GeneID" id="75066414"/>
<dbReference type="AlphaFoldDB" id="D3LAZ8"/>